<evidence type="ECO:0000313" key="12">
    <source>
        <dbReference type="Proteomes" id="UP001527925"/>
    </source>
</evidence>
<evidence type="ECO:0008006" key="13">
    <source>
        <dbReference type="Google" id="ProtNLM"/>
    </source>
</evidence>
<feature type="region of interest" description="Disordered" evidence="10">
    <location>
        <begin position="524"/>
        <end position="554"/>
    </location>
</feature>
<feature type="region of interest" description="Disordered" evidence="10">
    <location>
        <begin position="452"/>
        <end position="476"/>
    </location>
</feature>
<keyword evidence="6" id="KW-0067">ATP-binding</keyword>
<evidence type="ECO:0000256" key="6">
    <source>
        <dbReference type="ARBA" id="ARBA00022840"/>
    </source>
</evidence>
<feature type="region of interest" description="Disordered" evidence="10">
    <location>
        <begin position="618"/>
        <end position="646"/>
    </location>
</feature>
<keyword evidence="3" id="KW-0963">Cytoplasm</keyword>
<protein>
    <recommendedName>
        <fullName evidence="13">Dynein light intermediate chain</fullName>
    </recommendedName>
</protein>
<evidence type="ECO:0000256" key="10">
    <source>
        <dbReference type="SAM" id="MobiDB-lite"/>
    </source>
</evidence>
<dbReference type="InterPro" id="IPR008467">
    <property type="entry name" value="Dynein1_light_intermed_chain"/>
</dbReference>
<sequence length="646" mass="68086">MTERAEAAATVGVAGVAPAAGPASTSGAEEDVWSSILGQVATSKSTASATLLVCGDGGPLLAGLVEALNSTSADGDAGDQANADLGMAYSCMDINDDENETVARIGIHQLANSPVFHSLVDYAITLDSMSTALAAIVLDWSRPWDFLTSLNAWLAVLEAHMSRLADEDFMAVDDLKRRRKSRAALEHLLLESCIREYTDPEDPLSRVLGTAPAPPRPRSASPERRLDLPSGHSALPLGEGVLNRSIGLPIVVVCHHSEVLSDLEKDFKETHFDFIQQTLRAICLSYGAALFYVSQKRPETIENLRAYLLHRLLGRSSGAASHSNRGAAFDFSAHVQVVERDAVLIPAGWDSWGKIRAQSEGFRCDVFAGLVDPDFTPNMPPPTDGPLGKLIPLYQTTIRDRSPKYTPKDVVDEPENEQEFLDGLLEKLPRFDEAAEVDGPHVPHNVQQIRDATAADLSPRRKTQAPTLSKSQAATNKETLEDFSARLAKLKETTTARDKSLLTSSSLAGGTLPEVPVKRILERTTSSGPAEPSPLGRISPVAGLPSTSSTAPTSISTAAAASGGALGQPSPTTSPSIAGATAVAAAAAAVATGANPASLNGNQNEVLANFFQSLLAKKGASGGTTRPSSPSSNRRSINKVDESGSG</sequence>
<comment type="subcellular location">
    <subcellularLocation>
        <location evidence="1">Cytoplasm</location>
        <location evidence="1">Cytoskeleton</location>
    </subcellularLocation>
</comment>
<feature type="region of interest" description="Disordered" evidence="10">
    <location>
        <begin position="204"/>
        <end position="230"/>
    </location>
</feature>
<evidence type="ECO:0000256" key="7">
    <source>
        <dbReference type="ARBA" id="ARBA00023017"/>
    </source>
</evidence>
<dbReference type="PANTHER" id="PTHR12688:SF0">
    <property type="entry name" value="DYNEIN LIGHT INTERMEDIATE CHAIN"/>
    <property type="match status" value="1"/>
</dbReference>
<proteinExistence type="predicted"/>
<keyword evidence="8" id="KW-0505">Motor protein</keyword>
<keyword evidence="7" id="KW-0243">Dynein</keyword>
<accession>A0ABR4NK94</accession>
<evidence type="ECO:0000256" key="8">
    <source>
        <dbReference type="ARBA" id="ARBA00023175"/>
    </source>
</evidence>
<reference evidence="11 12" key="1">
    <citation type="submission" date="2023-09" db="EMBL/GenBank/DDBJ databases">
        <title>Pangenome analysis of Batrachochytrium dendrobatidis and related Chytrids.</title>
        <authorList>
            <person name="Yacoub M.N."/>
            <person name="Stajich J.E."/>
            <person name="James T.Y."/>
        </authorList>
    </citation>
    <scope>NUCLEOTIDE SEQUENCE [LARGE SCALE GENOMIC DNA]</scope>
    <source>
        <strain evidence="11 12">JEL0888</strain>
    </source>
</reference>
<feature type="compositionally biased region" description="Low complexity" evidence="10">
    <location>
        <begin position="542"/>
        <end position="554"/>
    </location>
</feature>
<keyword evidence="5" id="KW-0547">Nucleotide-binding</keyword>
<keyword evidence="9" id="KW-0206">Cytoskeleton</keyword>
<evidence type="ECO:0000256" key="9">
    <source>
        <dbReference type="ARBA" id="ARBA00023212"/>
    </source>
</evidence>
<feature type="compositionally biased region" description="Low complexity" evidence="10">
    <location>
        <begin position="623"/>
        <end position="635"/>
    </location>
</feature>
<evidence type="ECO:0000256" key="1">
    <source>
        <dbReference type="ARBA" id="ARBA00004245"/>
    </source>
</evidence>
<feature type="compositionally biased region" description="Polar residues" evidence="10">
    <location>
        <begin position="464"/>
        <end position="476"/>
    </location>
</feature>
<evidence type="ECO:0000256" key="2">
    <source>
        <dbReference type="ARBA" id="ARBA00022448"/>
    </source>
</evidence>
<dbReference type="InterPro" id="IPR022780">
    <property type="entry name" value="Dynein_light_int_chain"/>
</dbReference>
<evidence type="ECO:0000256" key="5">
    <source>
        <dbReference type="ARBA" id="ARBA00022741"/>
    </source>
</evidence>
<dbReference type="PANTHER" id="PTHR12688">
    <property type="entry name" value="DYNEIN LIGHT INTERMEDIATE CHAIN"/>
    <property type="match status" value="1"/>
</dbReference>
<dbReference type="Proteomes" id="UP001527925">
    <property type="component" value="Unassembled WGS sequence"/>
</dbReference>
<name>A0ABR4NK94_9FUNG</name>
<organism evidence="11 12">
    <name type="scientific">Polyrhizophydium stewartii</name>
    <dbReference type="NCBI Taxonomy" id="2732419"/>
    <lineage>
        <taxon>Eukaryota</taxon>
        <taxon>Fungi</taxon>
        <taxon>Fungi incertae sedis</taxon>
        <taxon>Chytridiomycota</taxon>
        <taxon>Chytridiomycota incertae sedis</taxon>
        <taxon>Chytridiomycetes</taxon>
        <taxon>Rhizophydiales</taxon>
        <taxon>Rhizophydiales incertae sedis</taxon>
        <taxon>Polyrhizophydium</taxon>
    </lineage>
</organism>
<keyword evidence="2" id="KW-0813">Transport</keyword>
<evidence type="ECO:0000256" key="3">
    <source>
        <dbReference type="ARBA" id="ARBA00022490"/>
    </source>
</evidence>
<dbReference type="EMBL" id="JADGIZ020000002">
    <property type="protein sequence ID" value="KAL2919849.1"/>
    <property type="molecule type" value="Genomic_DNA"/>
</dbReference>
<comment type="caution">
    <text evidence="11">The sequence shown here is derived from an EMBL/GenBank/DDBJ whole genome shotgun (WGS) entry which is preliminary data.</text>
</comment>
<gene>
    <name evidence="11" type="ORF">HK105_200766</name>
</gene>
<keyword evidence="4" id="KW-0493">Microtubule</keyword>
<keyword evidence="12" id="KW-1185">Reference proteome</keyword>
<evidence type="ECO:0000313" key="11">
    <source>
        <dbReference type="EMBL" id="KAL2919849.1"/>
    </source>
</evidence>
<dbReference type="Pfam" id="PF05783">
    <property type="entry name" value="DLIC"/>
    <property type="match status" value="2"/>
</dbReference>
<evidence type="ECO:0000256" key="4">
    <source>
        <dbReference type="ARBA" id="ARBA00022701"/>
    </source>
</evidence>